<comment type="similarity">
    <text evidence="2">Belongs to the short-chain dehydrogenases/reductases (SDR) family.</text>
</comment>
<accession>A0ABR3EN55</accession>
<dbReference type="PANTHER" id="PTHR43157:SF31">
    <property type="entry name" value="PHOSPHATIDYLINOSITOL-GLYCAN BIOSYNTHESIS CLASS F PROTEIN"/>
    <property type="match status" value="1"/>
</dbReference>
<dbReference type="Gene3D" id="3.40.50.720">
    <property type="entry name" value="NAD(P)-binding Rossmann-like Domain"/>
    <property type="match status" value="1"/>
</dbReference>
<dbReference type="Proteomes" id="UP001465976">
    <property type="component" value="Unassembled WGS sequence"/>
</dbReference>
<evidence type="ECO:0000256" key="1">
    <source>
        <dbReference type="ARBA" id="ARBA00023002"/>
    </source>
</evidence>
<dbReference type="PRINTS" id="PR00081">
    <property type="entry name" value="GDHRDH"/>
</dbReference>
<dbReference type="InterPro" id="IPR002347">
    <property type="entry name" value="SDR_fam"/>
</dbReference>
<evidence type="ECO:0008006" key="5">
    <source>
        <dbReference type="Google" id="ProtNLM"/>
    </source>
</evidence>
<evidence type="ECO:0000313" key="3">
    <source>
        <dbReference type="EMBL" id="KAL0564314.1"/>
    </source>
</evidence>
<sequence length="278" mass="30490">VIIVTGGNSGIGKETVKALLNHKAKVYMAGHSKERSEAAIQELKTDTGNEALFLHLDPASLSSAKAAAEEFQIRETKLDVLINNGGVMMPPIQTITADGYDQQFGVNVIGHFYFTKLLLPELITAKHARIVNVTSGGHLLFRTDLDYETFKDCPKRQKTDLLELYNQSEFANIVVAKEFARRYGDKGIVSTSVHPGLIATNLGRDMNQIIVKLAGYLSYTADKGALTSLYAATSPESADANGKYFIPWGRIGTPHPGTQDPDTGTKLWEWLETETGRF</sequence>
<dbReference type="Pfam" id="PF00106">
    <property type="entry name" value="adh_short"/>
    <property type="match status" value="1"/>
</dbReference>
<evidence type="ECO:0000256" key="2">
    <source>
        <dbReference type="RuleBase" id="RU000363"/>
    </source>
</evidence>
<proteinExistence type="inferred from homology"/>
<gene>
    <name evidence="3" type="ORF">V5O48_017732</name>
</gene>
<comment type="caution">
    <text evidence="3">The sequence shown here is derived from an EMBL/GenBank/DDBJ whole genome shotgun (WGS) entry which is preliminary data.</text>
</comment>
<feature type="non-terminal residue" evidence="3">
    <location>
        <position position="1"/>
    </location>
</feature>
<organism evidence="3 4">
    <name type="scientific">Marasmius crinis-equi</name>
    <dbReference type="NCBI Taxonomy" id="585013"/>
    <lineage>
        <taxon>Eukaryota</taxon>
        <taxon>Fungi</taxon>
        <taxon>Dikarya</taxon>
        <taxon>Basidiomycota</taxon>
        <taxon>Agaricomycotina</taxon>
        <taxon>Agaricomycetes</taxon>
        <taxon>Agaricomycetidae</taxon>
        <taxon>Agaricales</taxon>
        <taxon>Marasmiineae</taxon>
        <taxon>Marasmiaceae</taxon>
        <taxon>Marasmius</taxon>
    </lineage>
</organism>
<protein>
    <recommendedName>
        <fullName evidence="5">NAD(P)-binding protein</fullName>
    </recommendedName>
</protein>
<dbReference type="PRINTS" id="PR00080">
    <property type="entry name" value="SDRFAMILY"/>
</dbReference>
<dbReference type="EMBL" id="JBAHYK010002862">
    <property type="protein sequence ID" value="KAL0564314.1"/>
    <property type="molecule type" value="Genomic_DNA"/>
</dbReference>
<evidence type="ECO:0000313" key="4">
    <source>
        <dbReference type="Proteomes" id="UP001465976"/>
    </source>
</evidence>
<dbReference type="PANTHER" id="PTHR43157">
    <property type="entry name" value="PHOSPHATIDYLINOSITOL-GLYCAN BIOSYNTHESIS CLASS F PROTEIN-RELATED"/>
    <property type="match status" value="1"/>
</dbReference>
<keyword evidence="1" id="KW-0560">Oxidoreductase</keyword>
<dbReference type="SUPFAM" id="SSF51735">
    <property type="entry name" value="NAD(P)-binding Rossmann-fold domains"/>
    <property type="match status" value="1"/>
</dbReference>
<dbReference type="InterPro" id="IPR036291">
    <property type="entry name" value="NAD(P)-bd_dom_sf"/>
</dbReference>
<keyword evidence="4" id="KW-1185">Reference proteome</keyword>
<reference evidence="3 4" key="1">
    <citation type="submission" date="2024-02" db="EMBL/GenBank/DDBJ databases">
        <title>A draft genome for the cacao thread blight pathogen Marasmius crinis-equi.</title>
        <authorList>
            <person name="Cohen S.P."/>
            <person name="Baruah I.K."/>
            <person name="Amoako-Attah I."/>
            <person name="Bukari Y."/>
            <person name="Meinhardt L.W."/>
            <person name="Bailey B.A."/>
        </authorList>
    </citation>
    <scope>NUCLEOTIDE SEQUENCE [LARGE SCALE GENOMIC DNA]</scope>
    <source>
        <strain evidence="3 4">GH-76</strain>
    </source>
</reference>
<name>A0ABR3EN55_9AGAR</name>